<dbReference type="AlphaFoldDB" id="A0A4R3L7H6"/>
<evidence type="ECO:0000256" key="1">
    <source>
        <dbReference type="ARBA" id="ARBA00004651"/>
    </source>
</evidence>
<evidence type="ECO:0000313" key="9">
    <source>
        <dbReference type="Proteomes" id="UP000294937"/>
    </source>
</evidence>
<evidence type="ECO:0000256" key="5">
    <source>
        <dbReference type="ARBA" id="ARBA00023136"/>
    </source>
</evidence>
<dbReference type="Pfam" id="PF12823">
    <property type="entry name" value="DUF3817"/>
    <property type="match status" value="1"/>
</dbReference>
<dbReference type="RefSeq" id="WP_131924414.1">
    <property type="nucleotide sequence ID" value="NZ_SMAG01000003.1"/>
</dbReference>
<evidence type="ECO:0000256" key="3">
    <source>
        <dbReference type="ARBA" id="ARBA00022692"/>
    </source>
</evidence>
<feature type="transmembrane region" description="Helical" evidence="6">
    <location>
        <begin position="71"/>
        <end position="88"/>
    </location>
</feature>
<gene>
    <name evidence="8" type="ORF">EDD58_103483</name>
</gene>
<dbReference type="GO" id="GO:0005886">
    <property type="term" value="C:plasma membrane"/>
    <property type="evidence" value="ECO:0007669"/>
    <property type="project" value="UniProtKB-SubCell"/>
</dbReference>
<protein>
    <submittedName>
        <fullName evidence="8">Integral membrane protein</fullName>
    </submittedName>
</protein>
<dbReference type="EMBL" id="SMAG01000003">
    <property type="protein sequence ID" value="TCS95058.1"/>
    <property type="molecule type" value="Genomic_DNA"/>
</dbReference>
<dbReference type="OrthoDB" id="1121311at2"/>
<name>A0A4R3L7H6_9BACL</name>
<evidence type="ECO:0000256" key="4">
    <source>
        <dbReference type="ARBA" id="ARBA00022989"/>
    </source>
</evidence>
<feature type="transmembrane region" description="Helical" evidence="6">
    <location>
        <begin position="36"/>
        <end position="59"/>
    </location>
</feature>
<accession>A0A4R3L7H6</accession>
<feature type="transmembrane region" description="Helical" evidence="6">
    <location>
        <begin position="12"/>
        <end position="30"/>
    </location>
</feature>
<keyword evidence="2" id="KW-1003">Cell membrane</keyword>
<evidence type="ECO:0000256" key="2">
    <source>
        <dbReference type="ARBA" id="ARBA00022475"/>
    </source>
</evidence>
<dbReference type="InterPro" id="IPR023845">
    <property type="entry name" value="DUF3817_TM"/>
</dbReference>
<evidence type="ECO:0000256" key="6">
    <source>
        <dbReference type="SAM" id="Phobius"/>
    </source>
</evidence>
<dbReference type="NCBIfam" id="TIGR03954">
    <property type="entry name" value="integ_memb_HG"/>
    <property type="match status" value="1"/>
</dbReference>
<keyword evidence="3 6" id="KW-0812">Transmembrane</keyword>
<feature type="domain" description="DUF3817" evidence="7">
    <location>
        <begin position="7"/>
        <end position="94"/>
    </location>
</feature>
<organism evidence="8 9">
    <name type="scientific">Hazenella coriacea</name>
    <dbReference type="NCBI Taxonomy" id="1179467"/>
    <lineage>
        <taxon>Bacteria</taxon>
        <taxon>Bacillati</taxon>
        <taxon>Bacillota</taxon>
        <taxon>Bacilli</taxon>
        <taxon>Bacillales</taxon>
        <taxon>Thermoactinomycetaceae</taxon>
        <taxon>Hazenella</taxon>
    </lineage>
</organism>
<proteinExistence type="predicted"/>
<keyword evidence="9" id="KW-1185">Reference proteome</keyword>
<keyword evidence="4 6" id="KW-1133">Transmembrane helix</keyword>
<evidence type="ECO:0000313" key="8">
    <source>
        <dbReference type="EMBL" id="TCS95058.1"/>
    </source>
</evidence>
<evidence type="ECO:0000259" key="7">
    <source>
        <dbReference type="Pfam" id="PF12823"/>
    </source>
</evidence>
<sequence length="108" mass="12142">MLKTALGRLRVVGLIEGVSYLVLLGIAMPLKYFADIPIAVTIAGGLHGVLFILFMLALAEVKFKHRWHLQRAFIAFILSLVPFGNFVLDKSLRRDQEMLTKSKVSMKQ</sequence>
<dbReference type="PANTHER" id="PTHR40077:SF1">
    <property type="entry name" value="MEMBRANE PROTEIN"/>
    <property type="match status" value="1"/>
</dbReference>
<comment type="subcellular location">
    <subcellularLocation>
        <location evidence="1">Cell membrane</location>
        <topology evidence="1">Multi-pass membrane protein</topology>
    </subcellularLocation>
</comment>
<keyword evidence="5 6" id="KW-0472">Membrane</keyword>
<dbReference type="Proteomes" id="UP000294937">
    <property type="component" value="Unassembled WGS sequence"/>
</dbReference>
<reference evidence="8 9" key="1">
    <citation type="submission" date="2019-03" db="EMBL/GenBank/DDBJ databases">
        <title>Genomic Encyclopedia of Type Strains, Phase IV (KMG-IV): sequencing the most valuable type-strain genomes for metagenomic binning, comparative biology and taxonomic classification.</title>
        <authorList>
            <person name="Goeker M."/>
        </authorList>
    </citation>
    <scope>NUCLEOTIDE SEQUENCE [LARGE SCALE GENOMIC DNA]</scope>
    <source>
        <strain evidence="8 9">DSM 45707</strain>
    </source>
</reference>
<comment type="caution">
    <text evidence="8">The sequence shown here is derived from an EMBL/GenBank/DDBJ whole genome shotgun (WGS) entry which is preliminary data.</text>
</comment>
<dbReference type="PANTHER" id="PTHR40077">
    <property type="entry name" value="MEMBRANE PROTEIN-RELATED"/>
    <property type="match status" value="1"/>
</dbReference>